<feature type="non-terminal residue" evidence="3">
    <location>
        <position position="1"/>
    </location>
</feature>
<evidence type="ECO:0000259" key="1">
    <source>
        <dbReference type="Pfam" id="PF00078"/>
    </source>
</evidence>
<dbReference type="GeneID" id="106817136"/>
<protein>
    <submittedName>
        <fullName evidence="3">Uncharacterized protein LOC106817136</fullName>
    </submittedName>
</protein>
<dbReference type="CDD" id="cd01650">
    <property type="entry name" value="RT_nLTR_like"/>
    <property type="match status" value="1"/>
</dbReference>
<dbReference type="PANTHER" id="PTHR19446">
    <property type="entry name" value="REVERSE TRANSCRIPTASES"/>
    <property type="match status" value="1"/>
</dbReference>
<dbReference type="RefSeq" id="XP_014677269.1">
    <property type="nucleotide sequence ID" value="XM_014821783.1"/>
</dbReference>
<evidence type="ECO:0000313" key="3">
    <source>
        <dbReference type="RefSeq" id="XP_014677269.1"/>
    </source>
</evidence>
<reference evidence="3" key="1">
    <citation type="submission" date="2025-08" db="UniProtKB">
        <authorList>
            <consortium name="RefSeq"/>
        </authorList>
    </citation>
    <scope>IDENTIFICATION</scope>
</reference>
<proteinExistence type="predicted"/>
<organism evidence="2 3">
    <name type="scientific">Priapulus caudatus</name>
    <name type="common">Priapulid worm</name>
    <dbReference type="NCBI Taxonomy" id="37621"/>
    <lineage>
        <taxon>Eukaryota</taxon>
        <taxon>Metazoa</taxon>
        <taxon>Ecdysozoa</taxon>
        <taxon>Scalidophora</taxon>
        <taxon>Priapulida</taxon>
        <taxon>Priapulimorpha</taxon>
        <taxon>Priapulimorphida</taxon>
        <taxon>Priapulidae</taxon>
        <taxon>Priapulus</taxon>
    </lineage>
</organism>
<name>A0ABM1EYJ8_PRICU</name>
<feature type="domain" description="Reverse transcriptase" evidence="1">
    <location>
        <begin position="250"/>
        <end position="376"/>
    </location>
</feature>
<dbReference type="InterPro" id="IPR000477">
    <property type="entry name" value="RT_dom"/>
</dbReference>
<evidence type="ECO:0000313" key="2">
    <source>
        <dbReference type="Proteomes" id="UP000695022"/>
    </source>
</evidence>
<sequence>DRYEVAIRNRFQLLCEDIDQTGTSRYARFIEANNEAAKEVLTPLTKKRKDILFSADPRVADARRDVDEAYNSFTACDRRDGGAYIHAKEKLSRTYDEILAENLAKKVEQAKACCASNQHSAGWKLVREIAGDRLPYPIQIDGKTVDDRVISWYCHFKNLLGNPPTVQDVDEEIEPVFLDLPIDDGPITLDEYHQAKQSLKAGKSCGEDGVVPDVLRWVDIDDLVLSITNNRAHENREIPEQWFILNIIPIPKAGDLKNRDNYRRISLSSVVAKVYNRMILNRIRTPLDPLLRLNQNGFKEGKSITAQVLALRRLIEGAKKKNLPAVVTFVDFKKTFDSIHRGKLMKILLAYGIPPKIVQSISDMVVSVKVRLSLRALKKSASKKVSYNWKALENNLELQDRYEVAIRNRFQLLCEDIDQTVQDVDEEIEPVFLDLPIDDGPFPLNEYHQAKQSLKAGKSCGEDGVVPDVLRWVDIDDLVLSITNNRAHENREIPEQWFIS</sequence>
<accession>A0ABM1EYJ8</accession>
<dbReference type="SUPFAM" id="SSF56672">
    <property type="entry name" value="DNA/RNA polymerases"/>
    <property type="match status" value="1"/>
</dbReference>
<dbReference type="Proteomes" id="UP000695022">
    <property type="component" value="Unplaced"/>
</dbReference>
<dbReference type="Pfam" id="PF00078">
    <property type="entry name" value="RVT_1"/>
    <property type="match status" value="1"/>
</dbReference>
<dbReference type="InterPro" id="IPR043502">
    <property type="entry name" value="DNA/RNA_pol_sf"/>
</dbReference>
<gene>
    <name evidence="3" type="primary">LOC106817136</name>
</gene>
<keyword evidence="2" id="KW-1185">Reference proteome</keyword>